<organism evidence="8 9">
    <name type="scientific">Fopius arisanus</name>
    <dbReference type="NCBI Taxonomy" id="64838"/>
    <lineage>
        <taxon>Eukaryota</taxon>
        <taxon>Metazoa</taxon>
        <taxon>Ecdysozoa</taxon>
        <taxon>Arthropoda</taxon>
        <taxon>Hexapoda</taxon>
        <taxon>Insecta</taxon>
        <taxon>Pterygota</taxon>
        <taxon>Neoptera</taxon>
        <taxon>Endopterygota</taxon>
        <taxon>Hymenoptera</taxon>
        <taxon>Apocrita</taxon>
        <taxon>Ichneumonoidea</taxon>
        <taxon>Braconidae</taxon>
        <taxon>Opiinae</taxon>
        <taxon>Fopius</taxon>
    </lineage>
</organism>
<dbReference type="GeneID" id="105270310"/>
<evidence type="ECO:0000256" key="5">
    <source>
        <dbReference type="ARBA" id="ARBA00025466"/>
    </source>
</evidence>
<comment type="subunit">
    <text evidence="1">Self-associates forming complexes of several hundred monomers.</text>
</comment>
<dbReference type="AlphaFoldDB" id="A0A9R1U708"/>
<sequence length="340" mass="39390">MANNDTKSTKVRAQNFTQDEKMSLVTIIQKFGEIIECKQTHSTSKGDKDKAWNSVHEEYNVNADRLRTLDMLKNCWNNLKKKGGGIKNFKSDRLMEKILKVIGRQVEPPKNPYDSDALFIVGDDDDGLEDPIEGNQAIHRYLRDSGQLPDWSKMSVKNLKKPVKILKPNDTTGLKQDIKKADFVDDKKGIVDINEDTDFVQLHEFVVLKKVAENSAPWKVTRITSLNYSAVIETITNFLNFVWDESELQLEKRIDMQNQFRSSPNILDAPHDGINFQHETVSCSEENKINIDIKRTKLHKERLKLKRLDLKNDLLQLQLEKKRLKWEDLKNNLERTTKGE</sequence>
<dbReference type="KEGG" id="fas:105270310"/>
<keyword evidence="6" id="KW-0175">Coiled coil</keyword>
<dbReference type="InterPro" id="IPR001005">
    <property type="entry name" value="SANT/Myb"/>
</dbReference>
<comment type="function">
    <text evidence="5">Involved in transvection phenomena (= synapsis-dependent gene expression), where the synaptic pairing of chromosomes carrying genes with which zeste interacts influences the expression of these genes. Zeste binds to DNA and stimulates transcription from a nearby promoter.</text>
</comment>
<dbReference type="RefSeq" id="XP_011309466.1">
    <property type="nucleotide sequence ID" value="XM_011311164.1"/>
</dbReference>
<dbReference type="Proteomes" id="UP000694866">
    <property type="component" value="Unplaced"/>
</dbReference>
<name>A0A9R1U708_9HYME</name>
<proteinExistence type="predicted"/>
<gene>
    <name evidence="9" type="primary">LOC105270310</name>
</gene>
<evidence type="ECO:0000256" key="3">
    <source>
        <dbReference type="ARBA" id="ARBA00023015"/>
    </source>
</evidence>
<evidence type="ECO:0000313" key="9">
    <source>
        <dbReference type="RefSeq" id="XP_011309466.1"/>
    </source>
</evidence>
<feature type="domain" description="Myb-like" evidence="7">
    <location>
        <begin position="12"/>
        <end position="82"/>
    </location>
</feature>
<reference evidence="9" key="1">
    <citation type="submission" date="2025-08" db="UniProtKB">
        <authorList>
            <consortium name="RefSeq"/>
        </authorList>
    </citation>
    <scope>IDENTIFICATION</scope>
    <source>
        <strain evidence="9">USDA-PBARC FA_bdor</strain>
        <tissue evidence="9">Whole organism</tissue>
    </source>
</reference>
<evidence type="ECO:0000256" key="2">
    <source>
        <dbReference type="ARBA" id="ARBA00016807"/>
    </source>
</evidence>
<keyword evidence="8" id="KW-1185">Reference proteome</keyword>
<evidence type="ECO:0000256" key="6">
    <source>
        <dbReference type="SAM" id="Coils"/>
    </source>
</evidence>
<accession>A0A9R1U708</accession>
<evidence type="ECO:0000313" key="8">
    <source>
        <dbReference type="Proteomes" id="UP000694866"/>
    </source>
</evidence>
<evidence type="ECO:0000256" key="1">
    <source>
        <dbReference type="ARBA" id="ARBA00011764"/>
    </source>
</evidence>
<evidence type="ECO:0000256" key="4">
    <source>
        <dbReference type="ARBA" id="ARBA00023163"/>
    </source>
</evidence>
<protein>
    <recommendedName>
        <fullName evidence="2">Regulatory protein zeste</fullName>
    </recommendedName>
</protein>
<feature type="coiled-coil region" evidence="6">
    <location>
        <begin position="300"/>
        <end position="332"/>
    </location>
</feature>
<evidence type="ECO:0000259" key="7">
    <source>
        <dbReference type="SMART" id="SM00717"/>
    </source>
</evidence>
<dbReference type="InterPro" id="IPR028002">
    <property type="entry name" value="Myb_DNA-bind_5"/>
</dbReference>
<keyword evidence="3" id="KW-0805">Transcription regulation</keyword>
<dbReference type="SMART" id="SM00717">
    <property type="entry name" value="SANT"/>
    <property type="match status" value="1"/>
</dbReference>
<keyword evidence="4" id="KW-0804">Transcription</keyword>
<dbReference type="OrthoDB" id="7693165at2759"/>
<dbReference type="Pfam" id="PF13873">
    <property type="entry name" value="Myb_DNA-bind_5"/>
    <property type="match status" value="1"/>
</dbReference>